<keyword evidence="6" id="KW-0472">Membrane</keyword>
<dbReference type="Gene3D" id="2.60.15.10">
    <property type="entry name" value="F0F1 ATP synthase delta/epsilon subunit, N-terminal"/>
    <property type="match status" value="1"/>
</dbReference>
<organism evidence="9 10">
    <name type="scientific">Stieleria magnilauensis</name>
    <dbReference type="NCBI Taxonomy" id="2527963"/>
    <lineage>
        <taxon>Bacteria</taxon>
        <taxon>Pseudomonadati</taxon>
        <taxon>Planctomycetota</taxon>
        <taxon>Planctomycetia</taxon>
        <taxon>Pirellulales</taxon>
        <taxon>Pirellulaceae</taxon>
        <taxon>Stieleria</taxon>
    </lineage>
</organism>
<comment type="function">
    <text evidence="1">Produces ATP from ADP in the presence of a proton gradient across the membrane.</text>
</comment>
<name>A0ABX5XMY2_9BACT</name>
<reference evidence="9 10" key="1">
    <citation type="submission" date="2019-02" db="EMBL/GenBank/DDBJ databases">
        <title>Deep-cultivation of Planctomycetes and their phenomic and genomic characterization uncovers novel biology.</title>
        <authorList>
            <person name="Wiegand S."/>
            <person name="Jogler M."/>
            <person name="Boedeker C."/>
            <person name="Pinto D."/>
            <person name="Vollmers J."/>
            <person name="Rivas-Marin E."/>
            <person name="Kohn T."/>
            <person name="Peeters S.H."/>
            <person name="Heuer A."/>
            <person name="Rast P."/>
            <person name="Oberbeckmann S."/>
            <person name="Bunk B."/>
            <person name="Jeske O."/>
            <person name="Meyerdierks A."/>
            <person name="Storesund J.E."/>
            <person name="Kallscheuer N."/>
            <person name="Luecker S."/>
            <person name="Lage O.M."/>
            <person name="Pohl T."/>
            <person name="Merkel B.J."/>
            <person name="Hornburger P."/>
            <person name="Mueller R.-W."/>
            <person name="Bruemmer F."/>
            <person name="Labrenz M."/>
            <person name="Spormann A.M."/>
            <person name="Op den Camp H."/>
            <person name="Overmann J."/>
            <person name="Amann R."/>
            <person name="Jetten M.S.M."/>
            <person name="Mascher T."/>
            <person name="Medema M.H."/>
            <person name="Devos D.P."/>
            <person name="Kaster A.-K."/>
            <person name="Ovreas L."/>
            <person name="Rohde M."/>
            <person name="Galperin M.Y."/>
            <person name="Jogler C."/>
        </authorList>
    </citation>
    <scope>NUCLEOTIDE SEQUENCE [LARGE SCALE GENOMIC DNA]</scope>
    <source>
        <strain evidence="9 10">TBK1r</strain>
    </source>
</reference>
<dbReference type="CDD" id="cd12152">
    <property type="entry name" value="F1-ATPase_delta"/>
    <property type="match status" value="1"/>
</dbReference>
<dbReference type="NCBIfam" id="NF004871">
    <property type="entry name" value="PRK06228.1"/>
    <property type="match status" value="1"/>
</dbReference>
<comment type="similarity">
    <text evidence="3">Belongs to the ATPase epsilon chain family.</text>
</comment>
<dbReference type="EMBL" id="CP036432">
    <property type="protein sequence ID" value="QDV83339.1"/>
    <property type="molecule type" value="Genomic_DNA"/>
</dbReference>
<keyword evidence="7" id="KW-0066">ATP synthesis</keyword>
<accession>A0ABX5XMY2</accession>
<keyword evidence="10" id="KW-1185">Reference proteome</keyword>
<dbReference type="Proteomes" id="UP000318081">
    <property type="component" value="Chromosome"/>
</dbReference>
<evidence type="ECO:0000256" key="5">
    <source>
        <dbReference type="ARBA" id="ARBA00023065"/>
    </source>
</evidence>
<sequence length="131" mass="14281">MMQLKIQTPNEVLTDQSVVKVIAEAENGCFCLLPSHVDFLSALVPGLLAFEDSDGNEHFVAVGEGLLVKKGQAVMVSVRQAVRGGDLGKLQRTVREQFESIDDRERATHAAVAKLEASFLRGFLELSGEVR</sequence>
<dbReference type="NCBIfam" id="TIGR03166">
    <property type="entry name" value="alt_F1F0_F1_eps"/>
    <property type="match status" value="1"/>
</dbReference>
<dbReference type="InterPro" id="IPR036771">
    <property type="entry name" value="ATPsynth_dsu/esu_N"/>
</dbReference>
<evidence type="ECO:0000313" key="9">
    <source>
        <dbReference type="EMBL" id="QDV83339.1"/>
    </source>
</evidence>
<keyword evidence="7" id="KW-0139">CF(1)</keyword>
<dbReference type="InterPro" id="IPR020546">
    <property type="entry name" value="ATP_synth_F1_dsu/esu_N"/>
</dbReference>
<evidence type="ECO:0000256" key="7">
    <source>
        <dbReference type="ARBA" id="ARBA00023196"/>
    </source>
</evidence>
<dbReference type="InterPro" id="IPR024037">
    <property type="entry name" value="Alt_ATP_synth_F1_esu"/>
</dbReference>
<comment type="subcellular location">
    <subcellularLocation>
        <location evidence="2">Endomembrane system</location>
        <topology evidence="2">Peripheral membrane protein</topology>
    </subcellularLocation>
</comment>
<feature type="domain" description="ATP synthase F1 complex delta/epsilon subunit N-terminal" evidence="8">
    <location>
        <begin position="2"/>
        <end position="81"/>
    </location>
</feature>
<evidence type="ECO:0000256" key="3">
    <source>
        <dbReference type="ARBA" id="ARBA00005712"/>
    </source>
</evidence>
<evidence type="ECO:0000259" key="8">
    <source>
        <dbReference type="Pfam" id="PF02823"/>
    </source>
</evidence>
<dbReference type="Pfam" id="PF02823">
    <property type="entry name" value="ATP-synt_DE_N"/>
    <property type="match status" value="1"/>
</dbReference>
<proteinExistence type="inferred from homology"/>
<gene>
    <name evidence="9" type="ORF">TBK1r_22770</name>
</gene>
<protein>
    <submittedName>
        <fullName evidence="9">F0F1 ATP synthase subunit epsilon</fullName>
    </submittedName>
</protein>
<keyword evidence="5" id="KW-0406">Ion transport</keyword>
<dbReference type="InterPro" id="IPR001469">
    <property type="entry name" value="ATP_synth_F1_dsu/esu"/>
</dbReference>
<evidence type="ECO:0000256" key="1">
    <source>
        <dbReference type="ARBA" id="ARBA00003543"/>
    </source>
</evidence>
<evidence type="ECO:0000256" key="6">
    <source>
        <dbReference type="ARBA" id="ARBA00023136"/>
    </source>
</evidence>
<keyword evidence="4" id="KW-0813">Transport</keyword>
<evidence type="ECO:0000256" key="4">
    <source>
        <dbReference type="ARBA" id="ARBA00022448"/>
    </source>
</evidence>
<dbReference type="SUPFAM" id="SSF51344">
    <property type="entry name" value="Epsilon subunit of F1F0-ATP synthase N-terminal domain"/>
    <property type="match status" value="1"/>
</dbReference>
<evidence type="ECO:0000313" key="10">
    <source>
        <dbReference type="Proteomes" id="UP000318081"/>
    </source>
</evidence>
<evidence type="ECO:0000256" key="2">
    <source>
        <dbReference type="ARBA" id="ARBA00004184"/>
    </source>
</evidence>
<dbReference type="RefSeq" id="WP_419581213.1">
    <property type="nucleotide sequence ID" value="NZ_CP036432.1"/>
</dbReference>